<feature type="region of interest" description="Disordered" evidence="1">
    <location>
        <begin position="1"/>
        <end position="26"/>
    </location>
</feature>
<evidence type="ECO:0000313" key="4">
    <source>
        <dbReference type="WBParaSite" id="NBR_0002078701-mRNA-1"/>
    </source>
</evidence>
<dbReference type="WBParaSite" id="NBR_0002078701-mRNA-1">
    <property type="protein sequence ID" value="NBR_0002078701-mRNA-1"/>
    <property type="gene ID" value="NBR_0002078701"/>
</dbReference>
<gene>
    <name evidence="2" type="ORF">NBR_LOCUS20788</name>
</gene>
<reference evidence="2 3" key="2">
    <citation type="submission" date="2018-11" db="EMBL/GenBank/DDBJ databases">
        <authorList>
            <consortium name="Pathogen Informatics"/>
        </authorList>
    </citation>
    <scope>NUCLEOTIDE SEQUENCE [LARGE SCALE GENOMIC DNA]</scope>
</reference>
<dbReference type="AlphaFoldDB" id="A0A0N4YU65"/>
<dbReference type="Proteomes" id="UP000271162">
    <property type="component" value="Unassembled WGS sequence"/>
</dbReference>
<dbReference type="EMBL" id="UYSL01025517">
    <property type="protein sequence ID" value="VDL84526.1"/>
    <property type="molecule type" value="Genomic_DNA"/>
</dbReference>
<proteinExistence type="predicted"/>
<evidence type="ECO:0000313" key="3">
    <source>
        <dbReference type="Proteomes" id="UP000271162"/>
    </source>
</evidence>
<protein>
    <submittedName>
        <fullName evidence="4">ACB domain-containing protein</fullName>
    </submittedName>
</protein>
<name>A0A0N4YU65_NIPBR</name>
<evidence type="ECO:0000256" key="1">
    <source>
        <dbReference type="SAM" id="MobiDB-lite"/>
    </source>
</evidence>
<accession>A0A0N4YU65</accession>
<dbReference type="STRING" id="27835.A0A0N4YU65"/>
<sequence length="83" mass="9557">MSRQLSFPEFTTGHVLDPNPGSQPLIKQTLPIRKSLDGNESLPCAEEWKKLKGKTKIDAQREFIHHTNKMLTRYGWNPPEGWV</sequence>
<reference evidence="4" key="1">
    <citation type="submission" date="2017-02" db="UniProtKB">
        <authorList>
            <consortium name="WormBaseParasite"/>
        </authorList>
    </citation>
    <scope>IDENTIFICATION</scope>
</reference>
<evidence type="ECO:0000313" key="2">
    <source>
        <dbReference type="EMBL" id="VDL84526.1"/>
    </source>
</evidence>
<keyword evidence="3" id="KW-1185">Reference proteome</keyword>
<organism evidence="4">
    <name type="scientific">Nippostrongylus brasiliensis</name>
    <name type="common">Rat hookworm</name>
    <dbReference type="NCBI Taxonomy" id="27835"/>
    <lineage>
        <taxon>Eukaryota</taxon>
        <taxon>Metazoa</taxon>
        <taxon>Ecdysozoa</taxon>
        <taxon>Nematoda</taxon>
        <taxon>Chromadorea</taxon>
        <taxon>Rhabditida</taxon>
        <taxon>Rhabditina</taxon>
        <taxon>Rhabditomorpha</taxon>
        <taxon>Strongyloidea</taxon>
        <taxon>Heligmosomidae</taxon>
        <taxon>Nippostrongylus</taxon>
    </lineage>
</organism>